<sequence>MNRRRQSPPSLTQPPPVALRPRRPGVSTGTWRPAPLLDRAFAGRPRPRRRQQRRRRRWRRRRPQRLHGRRRGVHELSSTPACRPQSPPPRGGTAPAAAAPPPLLRRAAPRPAAVKGLAAPPAAAPDRPPAKVAWARSGHRRGGCALPPALRPPCRHGTRTSTARQRAPAWALSAVTATDGPTAAAASPVCHRLRRRRFSSAGAPPPPNPLRNHPRRPAHQLHTHRRGCRPGVVPPDTARPDDWQ</sequence>
<evidence type="ECO:0000313" key="3">
    <source>
        <dbReference type="Proteomes" id="UP000218209"/>
    </source>
</evidence>
<dbReference type="EMBL" id="KV918823">
    <property type="protein sequence ID" value="OSX77983.1"/>
    <property type="molecule type" value="Genomic_DNA"/>
</dbReference>
<evidence type="ECO:0000313" key="2">
    <source>
        <dbReference type="EMBL" id="OSX77983.1"/>
    </source>
</evidence>
<evidence type="ECO:0000256" key="1">
    <source>
        <dbReference type="SAM" id="MobiDB-lite"/>
    </source>
</evidence>
<dbReference type="AlphaFoldDB" id="A0A1X6PBF0"/>
<feature type="compositionally biased region" description="Basic residues" evidence="1">
    <location>
        <begin position="212"/>
        <end position="228"/>
    </location>
</feature>
<proteinExistence type="predicted"/>
<reference evidence="2 3" key="1">
    <citation type="submission" date="2017-03" db="EMBL/GenBank/DDBJ databases">
        <title>WGS assembly of Porphyra umbilicalis.</title>
        <authorList>
            <person name="Brawley S.H."/>
            <person name="Blouin N.A."/>
            <person name="Ficko-Blean E."/>
            <person name="Wheeler G.L."/>
            <person name="Lohr M."/>
            <person name="Goodson H.V."/>
            <person name="Jenkins J.W."/>
            <person name="Blaby-Haas C.E."/>
            <person name="Helliwell K.E."/>
            <person name="Chan C."/>
            <person name="Marriage T."/>
            <person name="Bhattacharya D."/>
            <person name="Klein A.S."/>
            <person name="Badis Y."/>
            <person name="Brodie J."/>
            <person name="Cao Y."/>
            <person name="Collen J."/>
            <person name="Dittami S.M."/>
            <person name="Gachon C.M."/>
            <person name="Green B.R."/>
            <person name="Karpowicz S."/>
            <person name="Kim J.W."/>
            <person name="Kudahl U."/>
            <person name="Lin S."/>
            <person name="Michel G."/>
            <person name="Mittag M."/>
            <person name="Olson B.J."/>
            <person name="Pangilinan J."/>
            <person name="Peng Y."/>
            <person name="Qiu H."/>
            <person name="Shu S."/>
            <person name="Singer J.T."/>
            <person name="Smith A.G."/>
            <person name="Sprecher B.N."/>
            <person name="Wagner V."/>
            <person name="Wang W."/>
            <person name="Wang Z.-Y."/>
            <person name="Yan J."/>
            <person name="Yarish C."/>
            <person name="Zoeuner-Riek S."/>
            <person name="Zhuang Y."/>
            <person name="Zou Y."/>
            <person name="Lindquist E.A."/>
            <person name="Grimwood J."/>
            <person name="Barry K."/>
            <person name="Rokhsar D.S."/>
            <person name="Schmutz J."/>
            <person name="Stiller J.W."/>
            <person name="Grossman A.R."/>
            <person name="Prochnik S.E."/>
        </authorList>
    </citation>
    <scope>NUCLEOTIDE SEQUENCE [LARGE SCALE GENOMIC DNA]</scope>
    <source>
        <strain evidence="2">4086291</strain>
    </source>
</reference>
<accession>A0A1X6PBF0</accession>
<name>A0A1X6PBF0_PORUM</name>
<feature type="compositionally biased region" description="Basic residues" evidence="1">
    <location>
        <begin position="45"/>
        <end position="72"/>
    </location>
</feature>
<feature type="compositionally biased region" description="Low complexity" evidence="1">
    <location>
        <begin position="104"/>
        <end position="121"/>
    </location>
</feature>
<dbReference type="Proteomes" id="UP000218209">
    <property type="component" value="Unassembled WGS sequence"/>
</dbReference>
<gene>
    <name evidence="2" type="ORF">BU14_0126s0023</name>
</gene>
<organism evidence="2 3">
    <name type="scientific">Porphyra umbilicalis</name>
    <name type="common">Purple laver</name>
    <name type="synonym">Red alga</name>
    <dbReference type="NCBI Taxonomy" id="2786"/>
    <lineage>
        <taxon>Eukaryota</taxon>
        <taxon>Rhodophyta</taxon>
        <taxon>Bangiophyceae</taxon>
        <taxon>Bangiales</taxon>
        <taxon>Bangiaceae</taxon>
        <taxon>Porphyra</taxon>
    </lineage>
</organism>
<protein>
    <submittedName>
        <fullName evidence="2">Uncharacterized protein</fullName>
    </submittedName>
</protein>
<feature type="region of interest" description="Disordered" evidence="1">
    <location>
        <begin position="1"/>
        <end position="244"/>
    </location>
</feature>
<keyword evidence="3" id="KW-1185">Reference proteome</keyword>